<organism evidence="2 3">
    <name type="scientific">Streptomyces hiroshimensis</name>
    <dbReference type="NCBI Taxonomy" id="66424"/>
    <lineage>
        <taxon>Bacteria</taxon>
        <taxon>Bacillati</taxon>
        <taxon>Actinomycetota</taxon>
        <taxon>Actinomycetes</taxon>
        <taxon>Kitasatosporales</taxon>
        <taxon>Streptomycetaceae</taxon>
        <taxon>Streptomyces</taxon>
    </lineage>
</organism>
<evidence type="ECO:0000256" key="1">
    <source>
        <dbReference type="SAM" id="MobiDB-lite"/>
    </source>
</evidence>
<feature type="region of interest" description="Disordered" evidence="1">
    <location>
        <begin position="1"/>
        <end position="80"/>
    </location>
</feature>
<dbReference type="Proteomes" id="UP000659223">
    <property type="component" value="Unassembled WGS sequence"/>
</dbReference>
<keyword evidence="3" id="KW-1185">Reference proteome</keyword>
<evidence type="ECO:0000313" key="3">
    <source>
        <dbReference type="Proteomes" id="UP000659223"/>
    </source>
</evidence>
<evidence type="ECO:0000313" key="2">
    <source>
        <dbReference type="EMBL" id="GGX79545.1"/>
    </source>
</evidence>
<sequence length="80" mass="8504">MGASLQTGDEAGAHVSRTAREGPSEGPECDVPAVLRHKLFDARPRTTYTQPSLALTGRNPAPHTPCARSDAVRWGNHKGS</sequence>
<dbReference type="EMBL" id="BMUT01000004">
    <property type="protein sequence ID" value="GGX79545.1"/>
    <property type="molecule type" value="Genomic_DNA"/>
</dbReference>
<name>A0ABQ2YEB4_9ACTN</name>
<gene>
    <name evidence="2" type="ORF">GCM10010324_26410</name>
</gene>
<proteinExistence type="predicted"/>
<reference evidence="3" key="1">
    <citation type="journal article" date="2019" name="Int. J. Syst. Evol. Microbiol.">
        <title>The Global Catalogue of Microorganisms (GCM) 10K type strain sequencing project: providing services to taxonomists for standard genome sequencing and annotation.</title>
        <authorList>
            <consortium name="The Broad Institute Genomics Platform"/>
            <consortium name="The Broad Institute Genome Sequencing Center for Infectious Disease"/>
            <person name="Wu L."/>
            <person name="Ma J."/>
        </authorList>
    </citation>
    <scope>NUCLEOTIDE SEQUENCE [LARGE SCALE GENOMIC DNA]</scope>
    <source>
        <strain evidence="3">JCM 4586</strain>
    </source>
</reference>
<accession>A0ABQ2YEB4</accession>
<comment type="caution">
    <text evidence="2">The sequence shown here is derived from an EMBL/GenBank/DDBJ whole genome shotgun (WGS) entry which is preliminary data.</text>
</comment>
<protein>
    <submittedName>
        <fullName evidence="2">Uncharacterized protein</fullName>
    </submittedName>
</protein>